<keyword evidence="2" id="KW-1185">Reference proteome</keyword>
<proteinExistence type="predicted"/>
<protein>
    <submittedName>
        <fullName evidence="1">Uncharacterized protein</fullName>
    </submittedName>
</protein>
<sequence>MKGFHLEESSSVGERFALVYAPRRQRKRFPENCVQVVESEEAALSGANQEKDLFPARVAGPSRSSEGFRLYYLVRWLDIQTED</sequence>
<dbReference type="AlphaFoldDB" id="A0A4R3Y726"/>
<dbReference type="RefSeq" id="WP_124945593.1">
    <property type="nucleotide sequence ID" value="NZ_BHVT01000017.1"/>
</dbReference>
<reference evidence="1 2" key="1">
    <citation type="submission" date="2019-03" db="EMBL/GenBank/DDBJ databases">
        <title>Genomic Encyclopedia of Type Strains, Phase IV (KMG-IV): sequencing the most valuable type-strain genomes for metagenomic binning, comparative biology and taxonomic classification.</title>
        <authorList>
            <person name="Goeker M."/>
        </authorList>
    </citation>
    <scope>NUCLEOTIDE SEQUENCE [LARGE SCALE GENOMIC DNA]</scope>
    <source>
        <strain evidence="1 2">DSM 100309</strain>
    </source>
</reference>
<dbReference type="OrthoDB" id="9797738at2"/>
<evidence type="ECO:0000313" key="2">
    <source>
        <dbReference type="Proteomes" id="UP000295367"/>
    </source>
</evidence>
<name>A0A4R3Y726_9PROT</name>
<comment type="caution">
    <text evidence="1">The sequence shown here is derived from an EMBL/GenBank/DDBJ whole genome shotgun (WGS) entry which is preliminary data.</text>
</comment>
<dbReference type="EMBL" id="SMCO01000005">
    <property type="protein sequence ID" value="TCV87422.1"/>
    <property type="molecule type" value="Genomic_DNA"/>
</dbReference>
<gene>
    <name evidence="1" type="ORF">EDC63_10591</name>
</gene>
<evidence type="ECO:0000313" key="1">
    <source>
        <dbReference type="EMBL" id="TCV87422.1"/>
    </source>
</evidence>
<accession>A0A4R3Y726</accession>
<dbReference type="Proteomes" id="UP000295367">
    <property type="component" value="Unassembled WGS sequence"/>
</dbReference>
<organism evidence="1 2">
    <name type="scientific">Sulfurirhabdus autotrophica</name>
    <dbReference type="NCBI Taxonomy" id="1706046"/>
    <lineage>
        <taxon>Bacteria</taxon>
        <taxon>Pseudomonadati</taxon>
        <taxon>Pseudomonadota</taxon>
        <taxon>Betaproteobacteria</taxon>
        <taxon>Nitrosomonadales</taxon>
        <taxon>Sulfuricellaceae</taxon>
        <taxon>Sulfurirhabdus</taxon>
    </lineage>
</organism>